<protein>
    <submittedName>
        <fullName evidence="7">MFS transporter</fullName>
    </submittedName>
</protein>
<feature type="transmembrane region" description="Helical" evidence="5">
    <location>
        <begin position="26"/>
        <end position="45"/>
    </location>
</feature>
<dbReference type="Gene3D" id="1.20.1250.20">
    <property type="entry name" value="MFS general substrate transporter like domains"/>
    <property type="match status" value="2"/>
</dbReference>
<proteinExistence type="predicted"/>
<dbReference type="GO" id="GO:0016020">
    <property type="term" value="C:membrane"/>
    <property type="evidence" value="ECO:0007669"/>
    <property type="project" value="UniProtKB-SubCell"/>
</dbReference>
<keyword evidence="2 5" id="KW-0812">Transmembrane</keyword>
<dbReference type="CDD" id="cd17393">
    <property type="entry name" value="MFS_MosC_like"/>
    <property type="match status" value="1"/>
</dbReference>
<dbReference type="SUPFAM" id="SSF103473">
    <property type="entry name" value="MFS general substrate transporter"/>
    <property type="match status" value="1"/>
</dbReference>
<dbReference type="InterPro" id="IPR051788">
    <property type="entry name" value="MFS_Transporter"/>
</dbReference>
<sequence length="393" mass="40993">MNASIQPVRSLTRHLSLFFSDAQARAVGLVFATESILFGSWVAHIPHVKDTLQLTDAQLGMTLFALPAGLITMNPMTGWLVSKLGQVNACFWAALAFCAALLVPINAPNVYVLVTGLYVVGLCSALINVAMNTLATDVEKANGIVIMSSCHGMWSVGGILSSVIAGIAIANHVSPAVHVAGIAAFVVFCTFLVRPILQSITVIPPEKSAAFVRPNLDLLLMIFIGLAVAMGEGLAFDWSGIYLRDTLKTSSQVAALGFGAFSLTMTLGRFMGDAIIPRIGAKRWLLLGGLMAAAGLVLAVVLPYPPIALLGFAMLGAGSSLGAPILYSAALRVPGISPAAGLATFATFSFVGFLAGPPLIGFIAQGFGLSWGLLFVALMLIGSAIVSRFVKLF</sequence>
<dbReference type="PANTHER" id="PTHR23514">
    <property type="entry name" value="BYPASS OF STOP CODON PROTEIN 6"/>
    <property type="match status" value="1"/>
</dbReference>
<dbReference type="RefSeq" id="WP_207334386.1">
    <property type="nucleotide sequence ID" value="NZ_JAFMYU010000003.1"/>
</dbReference>
<feature type="transmembrane region" description="Helical" evidence="5">
    <location>
        <begin position="176"/>
        <end position="197"/>
    </location>
</feature>
<dbReference type="Proteomes" id="UP000664795">
    <property type="component" value="Unassembled WGS sequence"/>
</dbReference>
<organism evidence="7 8">
    <name type="scientific">Fibrella aquatilis</name>
    <dbReference type="NCBI Taxonomy" id="2817059"/>
    <lineage>
        <taxon>Bacteria</taxon>
        <taxon>Pseudomonadati</taxon>
        <taxon>Bacteroidota</taxon>
        <taxon>Cytophagia</taxon>
        <taxon>Cytophagales</taxon>
        <taxon>Spirosomataceae</taxon>
        <taxon>Fibrella</taxon>
    </lineage>
</organism>
<feature type="transmembrane region" description="Helical" evidence="5">
    <location>
        <begin position="253"/>
        <end position="272"/>
    </location>
</feature>
<dbReference type="InterPro" id="IPR036259">
    <property type="entry name" value="MFS_trans_sf"/>
</dbReference>
<feature type="transmembrane region" description="Helical" evidence="5">
    <location>
        <begin position="339"/>
        <end position="363"/>
    </location>
</feature>
<keyword evidence="4 5" id="KW-0472">Membrane</keyword>
<keyword evidence="3 5" id="KW-1133">Transmembrane helix</keyword>
<accession>A0A939G602</accession>
<keyword evidence="8" id="KW-1185">Reference proteome</keyword>
<evidence type="ECO:0000259" key="6">
    <source>
        <dbReference type="PROSITE" id="PS50850"/>
    </source>
</evidence>
<feature type="transmembrane region" description="Helical" evidence="5">
    <location>
        <begin position="152"/>
        <end position="170"/>
    </location>
</feature>
<feature type="transmembrane region" description="Helical" evidence="5">
    <location>
        <begin position="307"/>
        <end position="327"/>
    </location>
</feature>
<dbReference type="InterPro" id="IPR020846">
    <property type="entry name" value="MFS_dom"/>
</dbReference>
<evidence type="ECO:0000256" key="3">
    <source>
        <dbReference type="ARBA" id="ARBA00022989"/>
    </source>
</evidence>
<evidence type="ECO:0000256" key="1">
    <source>
        <dbReference type="ARBA" id="ARBA00004141"/>
    </source>
</evidence>
<dbReference type="GO" id="GO:0022857">
    <property type="term" value="F:transmembrane transporter activity"/>
    <property type="evidence" value="ECO:0007669"/>
    <property type="project" value="InterPro"/>
</dbReference>
<feature type="transmembrane region" description="Helical" evidence="5">
    <location>
        <begin position="218"/>
        <end position="241"/>
    </location>
</feature>
<feature type="transmembrane region" description="Helical" evidence="5">
    <location>
        <begin position="369"/>
        <end position="390"/>
    </location>
</feature>
<dbReference type="AlphaFoldDB" id="A0A939G602"/>
<name>A0A939G602_9BACT</name>
<gene>
    <name evidence="7" type="ORF">J2I48_05420</name>
</gene>
<comment type="subcellular location">
    <subcellularLocation>
        <location evidence="1">Membrane</location>
        <topology evidence="1">Multi-pass membrane protein</topology>
    </subcellularLocation>
</comment>
<dbReference type="PANTHER" id="PTHR23514:SF13">
    <property type="entry name" value="INNER MEMBRANE PROTEIN YBJJ"/>
    <property type="match status" value="1"/>
</dbReference>
<dbReference type="PROSITE" id="PS50850">
    <property type="entry name" value="MFS"/>
    <property type="match status" value="1"/>
</dbReference>
<feature type="transmembrane region" description="Helical" evidence="5">
    <location>
        <begin position="111"/>
        <end position="131"/>
    </location>
</feature>
<feature type="transmembrane region" description="Helical" evidence="5">
    <location>
        <begin position="87"/>
        <end position="105"/>
    </location>
</feature>
<evidence type="ECO:0000313" key="8">
    <source>
        <dbReference type="Proteomes" id="UP000664795"/>
    </source>
</evidence>
<dbReference type="Pfam" id="PF07690">
    <property type="entry name" value="MFS_1"/>
    <property type="match status" value="1"/>
</dbReference>
<comment type="caution">
    <text evidence="7">The sequence shown here is derived from an EMBL/GenBank/DDBJ whole genome shotgun (WGS) entry which is preliminary data.</text>
</comment>
<dbReference type="InterPro" id="IPR011701">
    <property type="entry name" value="MFS"/>
</dbReference>
<evidence type="ECO:0000256" key="5">
    <source>
        <dbReference type="SAM" id="Phobius"/>
    </source>
</evidence>
<feature type="transmembrane region" description="Helical" evidence="5">
    <location>
        <begin position="284"/>
        <end position="301"/>
    </location>
</feature>
<evidence type="ECO:0000313" key="7">
    <source>
        <dbReference type="EMBL" id="MBO0930423.1"/>
    </source>
</evidence>
<evidence type="ECO:0000256" key="4">
    <source>
        <dbReference type="ARBA" id="ARBA00023136"/>
    </source>
</evidence>
<feature type="domain" description="Major facilitator superfamily (MFS) profile" evidence="6">
    <location>
        <begin position="218"/>
        <end position="393"/>
    </location>
</feature>
<evidence type="ECO:0000256" key="2">
    <source>
        <dbReference type="ARBA" id="ARBA00022692"/>
    </source>
</evidence>
<feature type="transmembrane region" description="Helical" evidence="5">
    <location>
        <begin position="57"/>
        <end position="75"/>
    </location>
</feature>
<reference evidence="7 8" key="1">
    <citation type="submission" date="2021-03" db="EMBL/GenBank/DDBJ databases">
        <title>Fibrella sp. HMF5036 genome sequencing and assembly.</title>
        <authorList>
            <person name="Kang H."/>
            <person name="Kim H."/>
            <person name="Bae S."/>
            <person name="Joh K."/>
        </authorList>
    </citation>
    <scope>NUCLEOTIDE SEQUENCE [LARGE SCALE GENOMIC DNA]</scope>
    <source>
        <strain evidence="7 8">HMF5036</strain>
    </source>
</reference>
<dbReference type="EMBL" id="JAFMYU010000003">
    <property type="protein sequence ID" value="MBO0930423.1"/>
    <property type="molecule type" value="Genomic_DNA"/>
</dbReference>